<sequence length="777" mass="83656">MPAPVFESDPWTLRESRVDPATLGVAESVFSLSNGYVGVRGTLEESEPCTTRGTYLSGVHETHPLSYPEGGYGHPDVGQAMISVPDGTTLHLLLDGVPLDVAETPPQTHERVLDLRAGTLARTVRWTTPSGTTCELRTWRLVSLAERSVCAIRYELEALDGDAHAVVRSELLAGQVTDTGVSNGDPRVAAALDDAFEPLLHHPAGDGGVLVARTHGSGLTVAAAVDHRVEGGRVQTAVDPGRVVTTVAADLRPGQPLTIVKSLGWTWSDDGRPEALAGEVAAAVASAVDRGWDGLLRAQRDVLDELWATADVEVDGDPELQQAVRFAVFQLYCSAACISGAPVGAKGLTGTGYSGHTFWDVEGFVLPALTLLRPDASARLLRWRASTLDSARARARTLTQSGAAFAWRTIGGAEVSAYWPASTAAWHVNADISRAFWLYQNATGESLDSVGGLEVLVETARLWMSLGHEDAAGAWHLFGVTGPDEYTGVVDDNVFTNLMARANLRRAADACQQLRLRASELGVDPAETAAWRAAADHVHLPWDEGLQVHPQNAGWTAYREWPFEEQRDAYPVQEHHHYAAFYRRQVLKQADLVQALWWCRDEFTVEEVARDLGYYEARTVRDSSLSAAVQAVVCAQAQHPDLALRYLRESALVDLRDVGGGTDGGLHLASGAGTWLAVTAGLGGMREDHEELELAPLLPTALSRTAYRMTWRGRLLLVETTRDGTTVTLLRGEEPVTVVVDGAPCSVGPGAPAEVPLRLPAPLLPEPTQPAGREPRL</sequence>
<dbReference type="STRING" id="675864.SAMN04489747_3143"/>
<feature type="domain" description="Glycoside hydrolase family 65 N-terminal" evidence="7">
    <location>
        <begin position="15"/>
        <end position="269"/>
    </location>
</feature>
<proteinExistence type="inferred from homology"/>
<evidence type="ECO:0000313" key="8">
    <source>
        <dbReference type="EMBL" id="SDE33604.1"/>
    </source>
</evidence>
<dbReference type="Pfam" id="PF03633">
    <property type="entry name" value="Glyco_hydro_65C"/>
    <property type="match status" value="1"/>
</dbReference>
<dbReference type="PANTHER" id="PTHR11051:SF13">
    <property type="entry name" value="GLYCOSYL TRANSFERASE"/>
    <property type="match status" value="1"/>
</dbReference>
<dbReference type="Gene3D" id="2.70.98.40">
    <property type="entry name" value="Glycoside hydrolase, family 65, N-terminal domain"/>
    <property type="match status" value="1"/>
</dbReference>
<dbReference type="Proteomes" id="UP000198546">
    <property type="component" value="Chromosome i"/>
</dbReference>
<reference evidence="8 9" key="1">
    <citation type="submission" date="2016-10" db="EMBL/GenBank/DDBJ databases">
        <authorList>
            <person name="de Groot N.N."/>
        </authorList>
    </citation>
    <scope>NUCLEOTIDE SEQUENCE [LARGE SCALE GENOMIC DNA]</scope>
    <source>
        <strain evidence="8 9">MON 2.2</strain>
    </source>
</reference>
<evidence type="ECO:0000256" key="1">
    <source>
        <dbReference type="ARBA" id="ARBA00006768"/>
    </source>
</evidence>
<feature type="domain" description="Glycoside hydrolase family 65 C-terminal" evidence="6">
    <location>
        <begin position="685"/>
        <end position="744"/>
    </location>
</feature>
<dbReference type="Gene3D" id="2.60.420.10">
    <property type="entry name" value="Maltose phosphorylase, domain 3"/>
    <property type="match status" value="1"/>
</dbReference>
<organism evidence="8 9">
    <name type="scientific">Auraticoccus monumenti</name>
    <dbReference type="NCBI Taxonomy" id="675864"/>
    <lineage>
        <taxon>Bacteria</taxon>
        <taxon>Bacillati</taxon>
        <taxon>Actinomycetota</taxon>
        <taxon>Actinomycetes</taxon>
        <taxon>Propionibacteriales</taxon>
        <taxon>Propionibacteriaceae</taxon>
        <taxon>Auraticoccus</taxon>
    </lineage>
</organism>
<dbReference type="PIRSF" id="PIRSF036289">
    <property type="entry name" value="Glycosyl_hydrolase_malt_phosph"/>
    <property type="match status" value="1"/>
</dbReference>
<dbReference type="Gene3D" id="1.50.10.10">
    <property type="match status" value="1"/>
</dbReference>
<evidence type="ECO:0000256" key="4">
    <source>
        <dbReference type="PIRSR" id="PIRSR036289-51"/>
    </source>
</evidence>
<gene>
    <name evidence="8" type="ORF">SAMN04489747_3143</name>
</gene>
<feature type="active site" description="Proton donor" evidence="3">
    <location>
        <position position="485"/>
    </location>
</feature>
<dbReference type="InterPro" id="IPR037018">
    <property type="entry name" value="GH65_N"/>
</dbReference>
<feature type="binding site" evidence="4">
    <location>
        <begin position="588"/>
        <end position="589"/>
    </location>
    <ligand>
        <name>substrate</name>
    </ligand>
</feature>
<dbReference type="SUPFAM" id="SSF74650">
    <property type="entry name" value="Galactose mutarotase-like"/>
    <property type="match status" value="1"/>
</dbReference>
<dbReference type="GO" id="GO:0004553">
    <property type="term" value="F:hydrolase activity, hydrolyzing O-glycosyl compounds"/>
    <property type="evidence" value="ECO:0007669"/>
    <property type="project" value="TreeGrafter"/>
</dbReference>
<dbReference type="InterPro" id="IPR012341">
    <property type="entry name" value="6hp_glycosidase-like_sf"/>
</dbReference>
<keyword evidence="9" id="KW-1185">Reference proteome</keyword>
<dbReference type="RefSeq" id="WP_090594849.1">
    <property type="nucleotide sequence ID" value="NZ_LT629688.1"/>
</dbReference>
<dbReference type="InterPro" id="IPR011013">
    <property type="entry name" value="Gal_mutarotase_sf_dom"/>
</dbReference>
<keyword evidence="2" id="KW-0326">Glycosidase</keyword>
<evidence type="ECO:0000259" key="7">
    <source>
        <dbReference type="Pfam" id="PF03636"/>
    </source>
</evidence>
<keyword evidence="8" id="KW-0378">Hydrolase</keyword>
<dbReference type="InterPro" id="IPR005195">
    <property type="entry name" value="Glyco_hydro_65_M"/>
</dbReference>
<evidence type="ECO:0000259" key="5">
    <source>
        <dbReference type="Pfam" id="PF03632"/>
    </source>
</evidence>
<evidence type="ECO:0000259" key="6">
    <source>
        <dbReference type="Pfam" id="PF03633"/>
    </source>
</evidence>
<dbReference type="EMBL" id="LT629688">
    <property type="protein sequence ID" value="SDE33604.1"/>
    <property type="molecule type" value="Genomic_DNA"/>
</dbReference>
<dbReference type="GO" id="GO:0030246">
    <property type="term" value="F:carbohydrate binding"/>
    <property type="evidence" value="ECO:0007669"/>
    <property type="project" value="InterPro"/>
</dbReference>
<evidence type="ECO:0000256" key="3">
    <source>
        <dbReference type="PIRSR" id="PIRSR036289-50"/>
    </source>
</evidence>
<dbReference type="GO" id="GO:0016757">
    <property type="term" value="F:glycosyltransferase activity"/>
    <property type="evidence" value="ECO:0007669"/>
    <property type="project" value="UniProtKB-ARBA"/>
</dbReference>
<dbReference type="Pfam" id="PF03632">
    <property type="entry name" value="Glyco_hydro_65m"/>
    <property type="match status" value="1"/>
</dbReference>
<dbReference type="GO" id="GO:0005975">
    <property type="term" value="P:carbohydrate metabolic process"/>
    <property type="evidence" value="ECO:0007669"/>
    <property type="project" value="InterPro"/>
</dbReference>
<dbReference type="InterPro" id="IPR008928">
    <property type="entry name" value="6-hairpin_glycosidase_sf"/>
</dbReference>
<name>A0A1G7C2L4_9ACTN</name>
<dbReference type="InterPro" id="IPR017045">
    <property type="entry name" value="Malt_Pase/Glycosyl_Hdrlase"/>
</dbReference>
<feature type="domain" description="Glycoside hydrolase family 65 central catalytic" evidence="5">
    <location>
        <begin position="325"/>
        <end position="675"/>
    </location>
</feature>
<feature type="binding site" evidence="4">
    <location>
        <begin position="359"/>
        <end position="360"/>
    </location>
    <ligand>
        <name>substrate</name>
    </ligand>
</feature>
<dbReference type="OrthoDB" id="9816160at2"/>
<dbReference type="PANTHER" id="PTHR11051">
    <property type="entry name" value="GLYCOSYL HYDROLASE-RELATED"/>
    <property type="match status" value="1"/>
</dbReference>
<accession>A0A1G7C2L4</accession>
<dbReference type="InterPro" id="IPR005196">
    <property type="entry name" value="Glyco_hydro_65_N"/>
</dbReference>
<dbReference type="Pfam" id="PF03636">
    <property type="entry name" value="Glyco_hydro_65N"/>
    <property type="match status" value="1"/>
</dbReference>
<comment type="similarity">
    <text evidence="1">Belongs to the glycosyl hydrolase 65 family.</text>
</comment>
<evidence type="ECO:0000313" key="9">
    <source>
        <dbReference type="Proteomes" id="UP000198546"/>
    </source>
</evidence>
<dbReference type="AlphaFoldDB" id="A0A1G7C2L4"/>
<dbReference type="SUPFAM" id="SSF48208">
    <property type="entry name" value="Six-hairpin glycosidases"/>
    <property type="match status" value="1"/>
</dbReference>
<evidence type="ECO:0000256" key="2">
    <source>
        <dbReference type="ARBA" id="ARBA00023295"/>
    </source>
</evidence>
<protein>
    <submittedName>
        <fullName evidence="8">Trehalose and maltose hydrolase (Possible phosphorylase)</fullName>
    </submittedName>
</protein>
<dbReference type="InterPro" id="IPR005194">
    <property type="entry name" value="Glyco_hydro_65_C"/>
</dbReference>